<keyword evidence="4" id="KW-1185">Reference proteome</keyword>
<proteinExistence type="inferred from homology"/>
<dbReference type="InterPro" id="IPR045865">
    <property type="entry name" value="ACT-like_dom_sf"/>
</dbReference>
<dbReference type="RefSeq" id="WP_379927859.1">
    <property type="nucleotide sequence ID" value="NZ_JBHUMM010000002.1"/>
</dbReference>
<name>A0ABW5R677_9BACL</name>
<dbReference type="PIRSF" id="PIRSF025624">
    <property type="entry name" value="ACT_PheB"/>
    <property type="match status" value="1"/>
</dbReference>
<accession>A0ABW5R677</accession>
<organism evidence="3 4">
    <name type="scientific">Marinicrinis sediminis</name>
    <dbReference type="NCBI Taxonomy" id="1652465"/>
    <lineage>
        <taxon>Bacteria</taxon>
        <taxon>Bacillati</taxon>
        <taxon>Bacillota</taxon>
        <taxon>Bacilli</taxon>
        <taxon>Bacillales</taxon>
        <taxon>Paenibacillaceae</taxon>
    </lineage>
</organism>
<dbReference type="InterPro" id="IPR002912">
    <property type="entry name" value="ACT_dom"/>
</dbReference>
<dbReference type="Gene3D" id="3.30.70.260">
    <property type="match status" value="1"/>
</dbReference>
<dbReference type="PROSITE" id="PS51671">
    <property type="entry name" value="ACT"/>
    <property type="match status" value="1"/>
</dbReference>
<dbReference type="NCBIfam" id="NF003361">
    <property type="entry name" value="PRK04435.1"/>
    <property type="match status" value="1"/>
</dbReference>
<dbReference type="SUPFAM" id="SSF55021">
    <property type="entry name" value="ACT-like"/>
    <property type="match status" value="1"/>
</dbReference>
<evidence type="ECO:0000259" key="2">
    <source>
        <dbReference type="PROSITE" id="PS51671"/>
    </source>
</evidence>
<dbReference type="InterPro" id="IPR008310">
    <property type="entry name" value="UPF0735_ACT_dom-cont"/>
</dbReference>
<feature type="domain" description="ACT" evidence="2">
    <location>
        <begin position="73"/>
        <end position="148"/>
    </location>
</feature>
<reference evidence="4" key="1">
    <citation type="journal article" date="2019" name="Int. J. Syst. Evol. Microbiol.">
        <title>The Global Catalogue of Microorganisms (GCM) 10K type strain sequencing project: providing services to taxonomists for standard genome sequencing and annotation.</title>
        <authorList>
            <consortium name="The Broad Institute Genomics Platform"/>
            <consortium name="The Broad Institute Genome Sequencing Center for Infectious Disease"/>
            <person name="Wu L."/>
            <person name="Ma J."/>
        </authorList>
    </citation>
    <scope>NUCLEOTIDE SEQUENCE [LARGE SCALE GENOMIC DNA]</scope>
    <source>
        <strain evidence="4">KCTC 33676</strain>
    </source>
</reference>
<sequence length="153" mass="17061">MTEKHTDRYYLVREDLLPEAVLKTIEAKALLAHSEVQTVHEAVERVGLSRSAFYKYKDGVFELNHMQQERIVTISLDLMHRSGILSRVLSMIAGHSGNVLTINQTIPLQGMANVVMSVDTSQMGAQWSALLHDLKEQEGVKRVQVVGQGAASY</sequence>
<evidence type="ECO:0000313" key="3">
    <source>
        <dbReference type="EMBL" id="MFD2670471.1"/>
    </source>
</evidence>
<evidence type="ECO:0000313" key="4">
    <source>
        <dbReference type="Proteomes" id="UP001597497"/>
    </source>
</evidence>
<dbReference type="Proteomes" id="UP001597497">
    <property type="component" value="Unassembled WGS sequence"/>
</dbReference>
<comment type="caution">
    <text evidence="3">The sequence shown here is derived from an EMBL/GenBank/DDBJ whole genome shotgun (WGS) entry which is preliminary data.</text>
</comment>
<gene>
    <name evidence="3" type="ORF">ACFSUC_02470</name>
</gene>
<protein>
    <recommendedName>
        <fullName evidence="1">UPF0735 ACT domain-containing protein ACFSUC_02470</fullName>
    </recommendedName>
</protein>
<evidence type="ECO:0000256" key="1">
    <source>
        <dbReference type="HAMAP-Rule" id="MF_00707"/>
    </source>
</evidence>
<dbReference type="HAMAP" id="MF_00707">
    <property type="entry name" value="UPF0735"/>
    <property type="match status" value="1"/>
</dbReference>
<comment type="similarity">
    <text evidence="1">Belongs to the UPF0735 family.</text>
</comment>
<dbReference type="CDD" id="cd04888">
    <property type="entry name" value="ACT_PheB-BS"/>
    <property type="match status" value="1"/>
</dbReference>
<dbReference type="EMBL" id="JBHUMM010000002">
    <property type="protein sequence ID" value="MFD2670471.1"/>
    <property type="molecule type" value="Genomic_DNA"/>
</dbReference>